<dbReference type="SUPFAM" id="SSF48498">
    <property type="entry name" value="Tetracyclin repressor-like, C-terminal domain"/>
    <property type="match status" value="1"/>
</dbReference>
<dbReference type="Gene3D" id="1.10.357.10">
    <property type="entry name" value="Tetracycline Repressor, domain 2"/>
    <property type="match status" value="1"/>
</dbReference>
<dbReference type="Pfam" id="PF00440">
    <property type="entry name" value="TetR_N"/>
    <property type="match status" value="1"/>
</dbReference>
<comment type="caution">
    <text evidence="6">The sequence shown here is derived from an EMBL/GenBank/DDBJ whole genome shotgun (WGS) entry which is preliminary data.</text>
</comment>
<keyword evidence="2 4" id="KW-0238">DNA-binding</keyword>
<dbReference type="PANTHER" id="PTHR47506:SF1">
    <property type="entry name" value="HTH-TYPE TRANSCRIPTIONAL REGULATOR YJDC"/>
    <property type="match status" value="1"/>
</dbReference>
<dbReference type="EMBL" id="SORE01000021">
    <property type="protein sequence ID" value="TDY42513.1"/>
    <property type="molecule type" value="Genomic_DNA"/>
</dbReference>
<evidence type="ECO:0000256" key="1">
    <source>
        <dbReference type="ARBA" id="ARBA00023015"/>
    </source>
</evidence>
<dbReference type="InterPro" id="IPR036271">
    <property type="entry name" value="Tet_transcr_reg_TetR-rel_C_sf"/>
</dbReference>
<keyword evidence="3" id="KW-0804">Transcription</keyword>
<dbReference type="GO" id="GO:0003677">
    <property type="term" value="F:DNA binding"/>
    <property type="evidence" value="ECO:0007669"/>
    <property type="project" value="UniProtKB-UniRule"/>
</dbReference>
<evidence type="ECO:0000313" key="7">
    <source>
        <dbReference type="Proteomes" id="UP000295509"/>
    </source>
</evidence>
<dbReference type="RefSeq" id="WP_134195424.1">
    <property type="nucleotide sequence ID" value="NZ_JBHLUW010000037.1"/>
</dbReference>
<proteinExistence type="predicted"/>
<dbReference type="Gene3D" id="1.10.10.60">
    <property type="entry name" value="Homeodomain-like"/>
    <property type="match status" value="1"/>
</dbReference>
<gene>
    <name evidence="6" type="ORF">BX592_12184</name>
</gene>
<accession>A0A4R8LJA0</accession>
<dbReference type="InterPro" id="IPR009057">
    <property type="entry name" value="Homeodomain-like_sf"/>
</dbReference>
<evidence type="ECO:0000256" key="4">
    <source>
        <dbReference type="PROSITE-ProRule" id="PRU00335"/>
    </source>
</evidence>
<protein>
    <submittedName>
        <fullName evidence="6">TetR family transcriptional regulator</fullName>
    </submittedName>
</protein>
<dbReference type="SUPFAM" id="SSF46689">
    <property type="entry name" value="Homeodomain-like"/>
    <property type="match status" value="1"/>
</dbReference>
<feature type="DNA-binding region" description="H-T-H motif" evidence="4">
    <location>
        <begin position="29"/>
        <end position="48"/>
    </location>
</feature>
<dbReference type="Pfam" id="PF16925">
    <property type="entry name" value="TetR_C_13"/>
    <property type="match status" value="1"/>
</dbReference>
<dbReference type="Proteomes" id="UP000295509">
    <property type="component" value="Unassembled WGS sequence"/>
</dbReference>
<dbReference type="OrthoDB" id="270177at2"/>
<dbReference type="AlphaFoldDB" id="A0A4R8LJA0"/>
<organism evidence="6 7">
    <name type="scientific">Paraburkholderia rhizosphaerae</name>
    <dbReference type="NCBI Taxonomy" id="480658"/>
    <lineage>
        <taxon>Bacteria</taxon>
        <taxon>Pseudomonadati</taxon>
        <taxon>Pseudomonadota</taxon>
        <taxon>Betaproteobacteria</taxon>
        <taxon>Burkholderiales</taxon>
        <taxon>Burkholderiaceae</taxon>
        <taxon>Paraburkholderia</taxon>
    </lineage>
</organism>
<dbReference type="InterPro" id="IPR011075">
    <property type="entry name" value="TetR_C"/>
</dbReference>
<evidence type="ECO:0000256" key="3">
    <source>
        <dbReference type="ARBA" id="ARBA00023163"/>
    </source>
</evidence>
<reference evidence="6 7" key="1">
    <citation type="submission" date="2019-03" db="EMBL/GenBank/DDBJ databases">
        <title>Genomic Encyclopedia of Type Strains, Phase III (KMG-III): the genomes of soil and plant-associated and newly described type strains.</title>
        <authorList>
            <person name="Whitman W."/>
        </authorList>
    </citation>
    <scope>NUCLEOTIDE SEQUENCE [LARGE SCALE GENOMIC DNA]</scope>
    <source>
        <strain evidence="6 7">LMG 29544</strain>
    </source>
</reference>
<dbReference type="PROSITE" id="PS50977">
    <property type="entry name" value="HTH_TETR_2"/>
    <property type="match status" value="1"/>
</dbReference>
<evidence type="ECO:0000313" key="6">
    <source>
        <dbReference type="EMBL" id="TDY42513.1"/>
    </source>
</evidence>
<dbReference type="InterPro" id="IPR001647">
    <property type="entry name" value="HTH_TetR"/>
</dbReference>
<dbReference type="PANTHER" id="PTHR47506">
    <property type="entry name" value="TRANSCRIPTIONAL REGULATORY PROTEIN"/>
    <property type="match status" value="1"/>
</dbReference>
<evidence type="ECO:0000256" key="2">
    <source>
        <dbReference type="ARBA" id="ARBA00023125"/>
    </source>
</evidence>
<keyword evidence="7" id="KW-1185">Reference proteome</keyword>
<evidence type="ECO:0000259" key="5">
    <source>
        <dbReference type="PROSITE" id="PS50977"/>
    </source>
</evidence>
<keyword evidence="1" id="KW-0805">Transcription regulation</keyword>
<feature type="domain" description="HTH tetR-type" evidence="5">
    <location>
        <begin position="6"/>
        <end position="66"/>
    </location>
</feature>
<sequence>MAGVRQFDEDTAFADALEVFWRKGFRSTSMLDLAEATGVQRGSLYNAYGDKEEIFVRVFERYAGRFLADARKALDKPDLRDALVSFFTFAIRSISQGSPTRGCLSTKTAVEIDPDSPRLREAVQAMLDELEETVFGVLNTKEARAQLAVPPQQAASIIITMTRGIAVMERVYEDPKRLRQTASALVDALLPRG</sequence>
<name>A0A4R8LJA0_9BURK</name>